<sequence length="157" mass="17526">MRSFALTLVMCFLLANFIISHGKDPRAHPNLSPFQQWESAYDCLQNNSARCSDKYQLTQAGWVNVTLADTEDYCKGGCANDTAYVLQCLDDVMRGDFKFENKETVKDINYTITQGCSSGFTGKALDYTSSGRMIQVSMTSTCALAFLAWLSISYIIM</sequence>
<evidence type="ECO:0000313" key="5">
    <source>
        <dbReference type="Proteomes" id="UP000243459"/>
    </source>
</evidence>
<dbReference type="InterPro" id="IPR056633">
    <property type="entry name" value="DUF7731"/>
</dbReference>
<keyword evidence="1" id="KW-1133">Transmembrane helix</keyword>
<evidence type="ECO:0000259" key="3">
    <source>
        <dbReference type="Pfam" id="PF24865"/>
    </source>
</evidence>
<feature type="signal peptide" evidence="2">
    <location>
        <begin position="1"/>
        <end position="22"/>
    </location>
</feature>
<dbReference type="PANTHER" id="PTHR34366">
    <property type="entry name" value="OS07G0289901 PROTEIN-RELATED"/>
    <property type="match status" value="1"/>
</dbReference>
<organism evidence="4 5">
    <name type="scientific">Asparagus officinalis</name>
    <name type="common">Garden asparagus</name>
    <dbReference type="NCBI Taxonomy" id="4686"/>
    <lineage>
        <taxon>Eukaryota</taxon>
        <taxon>Viridiplantae</taxon>
        <taxon>Streptophyta</taxon>
        <taxon>Embryophyta</taxon>
        <taxon>Tracheophyta</taxon>
        <taxon>Spermatophyta</taxon>
        <taxon>Magnoliopsida</taxon>
        <taxon>Liliopsida</taxon>
        <taxon>Asparagales</taxon>
        <taxon>Asparagaceae</taxon>
        <taxon>Asparagoideae</taxon>
        <taxon>Asparagus</taxon>
    </lineage>
</organism>
<protein>
    <recommendedName>
        <fullName evidence="3">DUF7731 domain-containing protein</fullName>
    </recommendedName>
</protein>
<keyword evidence="2" id="KW-0732">Signal</keyword>
<evidence type="ECO:0000256" key="2">
    <source>
        <dbReference type="SAM" id="SignalP"/>
    </source>
</evidence>
<dbReference type="PANTHER" id="PTHR34366:SF7">
    <property type="entry name" value="TRANSMEMBRANE PROTEIN"/>
    <property type="match status" value="1"/>
</dbReference>
<dbReference type="Gramene" id="ONK62710">
    <property type="protein sequence ID" value="ONK62710"/>
    <property type="gene ID" value="A4U43_C07F7300"/>
</dbReference>
<dbReference type="EMBL" id="CM007387">
    <property type="protein sequence ID" value="ONK62710.1"/>
    <property type="molecule type" value="Genomic_DNA"/>
</dbReference>
<gene>
    <name evidence="4" type="ORF">A4U43_C07F7300</name>
</gene>
<accession>A0A5P1EF71</accession>
<dbReference type="Pfam" id="PF24865">
    <property type="entry name" value="DUF7731"/>
    <property type="match status" value="1"/>
</dbReference>
<dbReference type="OrthoDB" id="1666452at2759"/>
<evidence type="ECO:0000256" key="1">
    <source>
        <dbReference type="SAM" id="Phobius"/>
    </source>
</evidence>
<evidence type="ECO:0000313" key="4">
    <source>
        <dbReference type="EMBL" id="ONK62710.1"/>
    </source>
</evidence>
<keyword evidence="5" id="KW-1185">Reference proteome</keyword>
<name>A0A5P1EF71_ASPOF</name>
<dbReference type="OMA" id="WRSAYYC"/>
<dbReference type="Proteomes" id="UP000243459">
    <property type="component" value="Chromosome 7"/>
</dbReference>
<feature type="chain" id="PRO_5024413004" description="DUF7731 domain-containing protein" evidence="2">
    <location>
        <begin position="23"/>
        <end position="157"/>
    </location>
</feature>
<reference evidence="5" key="1">
    <citation type="journal article" date="2017" name="Nat. Commun.">
        <title>The asparagus genome sheds light on the origin and evolution of a young Y chromosome.</title>
        <authorList>
            <person name="Harkess A."/>
            <person name="Zhou J."/>
            <person name="Xu C."/>
            <person name="Bowers J.E."/>
            <person name="Van der Hulst R."/>
            <person name="Ayyampalayam S."/>
            <person name="Mercati F."/>
            <person name="Riccardi P."/>
            <person name="McKain M.R."/>
            <person name="Kakrana A."/>
            <person name="Tang H."/>
            <person name="Ray J."/>
            <person name="Groenendijk J."/>
            <person name="Arikit S."/>
            <person name="Mathioni S.M."/>
            <person name="Nakano M."/>
            <person name="Shan H."/>
            <person name="Telgmann-Rauber A."/>
            <person name="Kanno A."/>
            <person name="Yue Z."/>
            <person name="Chen H."/>
            <person name="Li W."/>
            <person name="Chen Y."/>
            <person name="Xu X."/>
            <person name="Zhang Y."/>
            <person name="Luo S."/>
            <person name="Chen H."/>
            <person name="Gao J."/>
            <person name="Mao Z."/>
            <person name="Pires J.C."/>
            <person name="Luo M."/>
            <person name="Kudrna D."/>
            <person name="Wing R.A."/>
            <person name="Meyers B.C."/>
            <person name="Yi K."/>
            <person name="Kong H."/>
            <person name="Lavrijsen P."/>
            <person name="Sunseri F."/>
            <person name="Falavigna A."/>
            <person name="Ye Y."/>
            <person name="Leebens-Mack J.H."/>
            <person name="Chen G."/>
        </authorList>
    </citation>
    <scope>NUCLEOTIDE SEQUENCE [LARGE SCALE GENOMIC DNA]</scope>
    <source>
        <strain evidence="5">cv. DH0086</strain>
    </source>
</reference>
<dbReference type="AlphaFoldDB" id="A0A5P1EF71"/>
<proteinExistence type="predicted"/>
<feature type="transmembrane region" description="Helical" evidence="1">
    <location>
        <begin position="133"/>
        <end position="156"/>
    </location>
</feature>
<keyword evidence="1" id="KW-0472">Membrane</keyword>
<feature type="domain" description="DUF7731" evidence="3">
    <location>
        <begin position="33"/>
        <end position="121"/>
    </location>
</feature>
<keyword evidence="1" id="KW-0812">Transmembrane</keyword>